<evidence type="ECO:0000259" key="6">
    <source>
        <dbReference type="PROSITE" id="PS00623"/>
    </source>
</evidence>
<dbReference type="NCBIfam" id="TIGR03970">
    <property type="entry name" value="Rv0697"/>
    <property type="match status" value="1"/>
</dbReference>
<comment type="caution">
    <text evidence="8">The sequence shown here is derived from an EMBL/GenBank/DDBJ whole genome shotgun (WGS) entry which is preliminary data.</text>
</comment>
<comment type="cofactor">
    <cofactor evidence="1">
        <name>FAD</name>
        <dbReference type="ChEBI" id="CHEBI:57692"/>
    </cofactor>
</comment>
<keyword evidence="4 5" id="KW-0274">FAD</keyword>
<evidence type="ECO:0000256" key="5">
    <source>
        <dbReference type="RuleBase" id="RU003968"/>
    </source>
</evidence>
<dbReference type="Pfam" id="PF05199">
    <property type="entry name" value="GMC_oxred_C"/>
    <property type="match status" value="1"/>
</dbReference>
<dbReference type="PANTHER" id="PTHR11552">
    <property type="entry name" value="GLUCOSE-METHANOL-CHOLINE GMC OXIDOREDUCTASE"/>
    <property type="match status" value="1"/>
</dbReference>
<evidence type="ECO:0000256" key="1">
    <source>
        <dbReference type="ARBA" id="ARBA00001974"/>
    </source>
</evidence>
<dbReference type="InterPro" id="IPR023978">
    <property type="entry name" value="GMC_oxidoreductase_bact"/>
</dbReference>
<dbReference type="InterPro" id="IPR007867">
    <property type="entry name" value="GMC_OxRtase_C"/>
</dbReference>
<evidence type="ECO:0000256" key="3">
    <source>
        <dbReference type="ARBA" id="ARBA00022630"/>
    </source>
</evidence>
<dbReference type="RefSeq" id="WP_307810600.1">
    <property type="nucleotide sequence ID" value="NZ_BAABKQ010000001.1"/>
</dbReference>
<dbReference type="Gene3D" id="3.30.410.40">
    <property type="match status" value="1"/>
</dbReference>
<name>A0ABP9CJ72_9ACTN</name>
<evidence type="ECO:0000313" key="9">
    <source>
        <dbReference type="Proteomes" id="UP001500839"/>
    </source>
</evidence>
<feature type="domain" description="Glucose-methanol-choline oxidoreductase N-terminal" evidence="7">
    <location>
        <begin position="251"/>
        <end position="265"/>
    </location>
</feature>
<feature type="domain" description="Glucose-methanol-choline oxidoreductase N-terminal" evidence="6">
    <location>
        <begin position="72"/>
        <end position="95"/>
    </location>
</feature>
<dbReference type="InterPro" id="IPR012132">
    <property type="entry name" value="GMC_OxRdtase"/>
</dbReference>
<dbReference type="Pfam" id="PF00732">
    <property type="entry name" value="GMC_oxred_N"/>
    <property type="match status" value="1"/>
</dbReference>
<dbReference type="PROSITE" id="PS00623">
    <property type="entry name" value="GMC_OXRED_1"/>
    <property type="match status" value="1"/>
</dbReference>
<reference evidence="9" key="1">
    <citation type="journal article" date="2019" name="Int. J. Syst. Evol. Microbiol.">
        <title>The Global Catalogue of Microorganisms (GCM) 10K type strain sequencing project: providing services to taxonomists for standard genome sequencing and annotation.</title>
        <authorList>
            <consortium name="The Broad Institute Genomics Platform"/>
            <consortium name="The Broad Institute Genome Sequencing Center for Infectious Disease"/>
            <person name="Wu L."/>
            <person name="Ma J."/>
        </authorList>
    </citation>
    <scope>NUCLEOTIDE SEQUENCE [LARGE SCALE GENOMIC DNA]</scope>
    <source>
        <strain evidence="9">JCM 18542</strain>
    </source>
</reference>
<dbReference type="InterPro" id="IPR000172">
    <property type="entry name" value="GMC_OxRdtase_N"/>
</dbReference>
<sequence length="487" mass="49545">MVIVGGGSCGSVLAARLSEDPACSVLLIEAGAGGAVRGPSPAHILPIGPGSPRTRHYATTLRRGVAGALVRGCGLGGSGAVNGAYFVRATPADLDAWGSAVGGRSGRTGWSYGDTLPYFRRSEDDYDFGSSALHGDAGPVPVSRRTAESWSTVTARFVAAAGAMGFHAEPDKNAGGPAGVGPVPCNIDRGMRVDPGSAYLGAAARRPNLTVWAGTTVRALRTAAGTVHAVEVVRDGALLEVQAHNVVLAAGAIETPALLWRSGIGDPRMLGAAAVHALPGVGREFSDHPEITIPYNPAPPAGEQVSEECAAPPILEACLNLDSGDGAVEIRPYTASFGDAVPGNPPMPSVLGAALMSPWGRGRMVPHPADPWGAPRIEHHYLSDPRDKAAAAAAVDLARGLLDAAGLGAVIDGVPPRLGTSQHLSGTCPMGADPGTAVVDPRCRVHGLGGLYIADTSVFPRVPSRGPHATAVMLAERAAEFVASGLR</sequence>
<organism evidence="8 9">
    <name type="scientific">Tomitella cavernea</name>
    <dbReference type="NCBI Taxonomy" id="1387982"/>
    <lineage>
        <taxon>Bacteria</taxon>
        <taxon>Bacillati</taxon>
        <taxon>Actinomycetota</taxon>
        <taxon>Actinomycetes</taxon>
        <taxon>Mycobacteriales</taxon>
        <taxon>Tomitella</taxon>
    </lineage>
</organism>
<evidence type="ECO:0000313" key="8">
    <source>
        <dbReference type="EMBL" id="GAA4810080.1"/>
    </source>
</evidence>
<dbReference type="PROSITE" id="PS00624">
    <property type="entry name" value="GMC_OXRED_2"/>
    <property type="match status" value="1"/>
</dbReference>
<keyword evidence="3 5" id="KW-0285">Flavoprotein</keyword>
<dbReference type="EMBL" id="BAABKQ010000001">
    <property type="protein sequence ID" value="GAA4810080.1"/>
    <property type="molecule type" value="Genomic_DNA"/>
</dbReference>
<dbReference type="PIRSF" id="PIRSF000137">
    <property type="entry name" value="Alcohol_oxidase"/>
    <property type="match status" value="1"/>
</dbReference>
<evidence type="ECO:0000256" key="4">
    <source>
        <dbReference type="ARBA" id="ARBA00022827"/>
    </source>
</evidence>
<dbReference type="SUPFAM" id="SSF51905">
    <property type="entry name" value="FAD/NAD(P)-binding domain"/>
    <property type="match status" value="1"/>
</dbReference>
<proteinExistence type="inferred from homology"/>
<dbReference type="Gene3D" id="3.50.50.60">
    <property type="entry name" value="FAD/NAD(P)-binding domain"/>
    <property type="match status" value="1"/>
</dbReference>
<gene>
    <name evidence="8" type="primary">mftG</name>
    <name evidence="8" type="ORF">GCM10023353_12890</name>
</gene>
<dbReference type="Proteomes" id="UP001500839">
    <property type="component" value="Unassembled WGS sequence"/>
</dbReference>
<protein>
    <submittedName>
        <fullName evidence="8">Mycofactocin system GMC family oxidoreductase MftG</fullName>
    </submittedName>
</protein>
<evidence type="ECO:0000259" key="7">
    <source>
        <dbReference type="PROSITE" id="PS00624"/>
    </source>
</evidence>
<evidence type="ECO:0000256" key="2">
    <source>
        <dbReference type="ARBA" id="ARBA00010790"/>
    </source>
</evidence>
<dbReference type="PANTHER" id="PTHR11552:SF147">
    <property type="entry name" value="CHOLINE DEHYDROGENASE, MITOCHONDRIAL"/>
    <property type="match status" value="1"/>
</dbReference>
<keyword evidence="9" id="KW-1185">Reference proteome</keyword>
<accession>A0ABP9CJ72</accession>
<dbReference type="InterPro" id="IPR036188">
    <property type="entry name" value="FAD/NAD-bd_sf"/>
</dbReference>
<dbReference type="SUPFAM" id="SSF54373">
    <property type="entry name" value="FAD-linked reductases, C-terminal domain"/>
    <property type="match status" value="1"/>
</dbReference>
<comment type="similarity">
    <text evidence="2 5">Belongs to the GMC oxidoreductase family.</text>
</comment>